<dbReference type="HOGENOM" id="CLU_1720046_0_0_9"/>
<organism evidence="1 2">
    <name type="scientific">Lactobacillus ultunensis DSM 16047</name>
    <dbReference type="NCBI Taxonomy" id="525365"/>
    <lineage>
        <taxon>Bacteria</taxon>
        <taxon>Bacillati</taxon>
        <taxon>Bacillota</taxon>
        <taxon>Bacilli</taxon>
        <taxon>Lactobacillales</taxon>
        <taxon>Lactobacillaceae</taxon>
        <taxon>Lactobacillus</taxon>
    </lineage>
</organism>
<reference evidence="1 2" key="1">
    <citation type="submission" date="2009-01" db="EMBL/GenBank/DDBJ databases">
        <authorList>
            <person name="Qin X."/>
            <person name="Bachman B."/>
            <person name="Battles P."/>
            <person name="Bell A."/>
            <person name="Bess C."/>
            <person name="Bickham C."/>
            <person name="Chaboub L."/>
            <person name="Chen D."/>
            <person name="Coyle M."/>
            <person name="Deiros D.R."/>
            <person name="Dinh H."/>
            <person name="Forbes L."/>
            <person name="Fowler G."/>
            <person name="Francisco L."/>
            <person name="Fu Q."/>
            <person name="Gubbala S."/>
            <person name="Hale W."/>
            <person name="Han Y."/>
            <person name="Hemphill L."/>
            <person name="Highlander S.K."/>
            <person name="Hirani K."/>
            <person name="Hogues M."/>
            <person name="Jackson L."/>
            <person name="Jakkamsetti A."/>
            <person name="Javaid M."/>
            <person name="Jiang H."/>
            <person name="Korchina V."/>
            <person name="Kovar C."/>
            <person name="Lara F."/>
            <person name="Lee S."/>
            <person name="Mata R."/>
            <person name="Mathew T."/>
            <person name="Moen C."/>
            <person name="Morales K."/>
            <person name="Munidasa M."/>
            <person name="Nazareth L."/>
            <person name="Ngo R."/>
            <person name="Nguyen L."/>
            <person name="Okwuonu G."/>
            <person name="Ongeri F."/>
            <person name="Patil S."/>
            <person name="Petrosino J."/>
            <person name="Pham C."/>
            <person name="Pham P."/>
            <person name="Pu L.-L."/>
            <person name="Puazo M."/>
            <person name="Raj R."/>
            <person name="Reid J."/>
            <person name="Rouhana J."/>
            <person name="Saada N."/>
            <person name="Shang Y."/>
            <person name="Simmons D."/>
            <person name="Thornton R."/>
            <person name="Warren J."/>
            <person name="Weissenberger G."/>
            <person name="Zhang J."/>
            <person name="Zhang L."/>
            <person name="Zhou C."/>
            <person name="Zhu D."/>
            <person name="Muzny D."/>
            <person name="Worley K."/>
            <person name="Gibbs R."/>
        </authorList>
    </citation>
    <scope>NUCLEOTIDE SEQUENCE [LARGE SCALE GENOMIC DNA]</scope>
    <source>
        <strain evidence="1 2">DSM 16047</strain>
    </source>
</reference>
<proteinExistence type="predicted"/>
<dbReference type="AlphaFoldDB" id="C2EQS3"/>
<dbReference type="RefSeq" id="WP_007126776.1">
    <property type="nucleotide sequence ID" value="NZ_AZFO01000003.1"/>
</dbReference>
<dbReference type="OrthoDB" id="9969917at2"/>
<dbReference type="eggNOG" id="ENOG50303MK">
    <property type="taxonomic scope" value="Bacteria"/>
</dbReference>
<keyword evidence="2" id="KW-1185">Reference proteome</keyword>
<dbReference type="Proteomes" id="UP000005583">
    <property type="component" value="Unassembled WGS sequence"/>
</dbReference>
<dbReference type="PATRIC" id="fig|525365.8.peg.1172"/>
<sequence length="152" mass="17668">MNSISYAPNNNTPPDELELTSSFSNLDYQKENVNLACLKDFSDLVLNEKILHPFDALKHLDHLYLNFIANSEHELAEVLIFDQDKKQDAFNYLLELTKNYLHKNGVNENPELIYNNWIFLISLSLPLISKAIPFKRDILDAQLRSFLENSLR</sequence>
<dbReference type="EMBL" id="ACGU01000110">
    <property type="protein sequence ID" value="EEJ71076.1"/>
    <property type="molecule type" value="Genomic_DNA"/>
</dbReference>
<accession>C2EQS3</accession>
<evidence type="ECO:0000313" key="1">
    <source>
        <dbReference type="EMBL" id="EEJ71076.1"/>
    </source>
</evidence>
<name>C2EQS3_9LACO</name>
<protein>
    <submittedName>
        <fullName evidence="1">Uncharacterized protein</fullName>
    </submittedName>
</protein>
<evidence type="ECO:0000313" key="2">
    <source>
        <dbReference type="Proteomes" id="UP000005583"/>
    </source>
</evidence>
<comment type="caution">
    <text evidence="1">The sequence shown here is derived from an EMBL/GenBank/DDBJ whole genome shotgun (WGS) entry which is preliminary data.</text>
</comment>
<gene>
    <name evidence="1" type="ORF">HMPREF0548_2019</name>
</gene>